<dbReference type="SUPFAM" id="SSF52540">
    <property type="entry name" value="P-loop containing nucleoside triphosphate hydrolases"/>
    <property type="match status" value="1"/>
</dbReference>
<evidence type="ECO:0000256" key="1">
    <source>
        <dbReference type="ARBA" id="ARBA00022679"/>
    </source>
</evidence>
<dbReference type="GO" id="GO:0009360">
    <property type="term" value="C:DNA polymerase III complex"/>
    <property type="evidence" value="ECO:0007669"/>
    <property type="project" value="InterPro"/>
</dbReference>
<dbReference type="Gene3D" id="3.40.50.300">
    <property type="entry name" value="P-loop containing nucleotide triphosphate hydrolases"/>
    <property type="match status" value="1"/>
</dbReference>
<organism evidence="6 7">
    <name type="scientific">Candidatus Amulumruptor caecigallinarius</name>
    <dbReference type="NCBI Taxonomy" id="2109911"/>
    <lineage>
        <taxon>Bacteria</taxon>
        <taxon>Pseudomonadati</taxon>
        <taxon>Bacteroidota</taxon>
        <taxon>Bacteroidia</taxon>
        <taxon>Bacteroidales</taxon>
        <taxon>Muribaculaceae</taxon>
        <taxon>Candidatus Amulumruptor</taxon>
    </lineage>
</organism>
<name>A0A4Q0U973_9BACT</name>
<dbReference type="InterPro" id="IPR010372">
    <property type="entry name" value="DNA_pol3_delta_N"/>
</dbReference>
<evidence type="ECO:0000259" key="5">
    <source>
        <dbReference type="Pfam" id="PF06144"/>
    </source>
</evidence>
<dbReference type="NCBIfam" id="TIGR01128">
    <property type="entry name" value="holA"/>
    <property type="match status" value="1"/>
</dbReference>
<dbReference type="InterPro" id="IPR005790">
    <property type="entry name" value="DNA_polIII_delta"/>
</dbReference>
<dbReference type="InterPro" id="IPR027417">
    <property type="entry name" value="P-loop_NTPase"/>
</dbReference>
<accession>A0A4Q0U973</accession>
<keyword evidence="3" id="KW-0235">DNA replication</keyword>
<reference evidence="6" key="2">
    <citation type="submission" date="2021-09" db="EMBL/GenBank/DDBJ databases">
        <authorList>
            <person name="Gilroy R."/>
        </authorList>
    </citation>
    <scope>NUCLEOTIDE SEQUENCE</scope>
    <source>
        <strain evidence="6">4100</strain>
    </source>
</reference>
<keyword evidence="1 6" id="KW-0808">Transferase</keyword>
<sequence length="343" mass="38298">MASVTFASLRNDIRHKSLRPVYVLGGQEGYYIDRLVEEFEGVIDEADRDFNLFVVYGSQQLDVATVVETARRYPMMSDRQVVILKEAQTMRADQLDKLAPYIMSPSPTTVFVVCFRGDKPKGKAMMDAAKRGAVIFTADRPKPKDLPQCIKAIVDDHGLAIEVKALTMIKDYLGADLSKVHNAVAKLAMVLPPKATVTPEAIERNIGISKDFNSYELVDAIVSRNFRKCMQIVEYFKANPKANPPQAVASSVFSLFSNLLVYHFTPDKSQVSLMAAMGFSQSWQLRNYEAAARNYNAFQTAEIVSAIRDFDVKSKGIGSRQDASEMLRDLIYRIFTARGVLPA</sequence>
<evidence type="ECO:0000313" key="7">
    <source>
        <dbReference type="Proteomes" id="UP000711407"/>
    </source>
</evidence>
<dbReference type="GO" id="GO:0003677">
    <property type="term" value="F:DNA binding"/>
    <property type="evidence" value="ECO:0007669"/>
    <property type="project" value="InterPro"/>
</dbReference>
<dbReference type="GO" id="GO:0006261">
    <property type="term" value="P:DNA-templated DNA replication"/>
    <property type="evidence" value="ECO:0007669"/>
    <property type="project" value="TreeGrafter"/>
</dbReference>
<evidence type="ECO:0000256" key="3">
    <source>
        <dbReference type="ARBA" id="ARBA00022705"/>
    </source>
</evidence>
<dbReference type="Gene3D" id="1.20.272.10">
    <property type="match status" value="1"/>
</dbReference>
<protein>
    <submittedName>
        <fullName evidence="6">DNA polymerase III subunit delta</fullName>
        <ecNumber evidence="6">2.7.7.7</ecNumber>
    </submittedName>
</protein>
<keyword evidence="4" id="KW-0239">DNA-directed DNA polymerase</keyword>
<evidence type="ECO:0000256" key="2">
    <source>
        <dbReference type="ARBA" id="ARBA00022695"/>
    </source>
</evidence>
<evidence type="ECO:0000256" key="4">
    <source>
        <dbReference type="ARBA" id="ARBA00022932"/>
    </source>
</evidence>
<gene>
    <name evidence="6" type="primary">holA</name>
    <name evidence="6" type="ORF">K8V47_09835</name>
</gene>
<feature type="domain" description="DNA polymerase III delta N-terminal" evidence="5">
    <location>
        <begin position="22"/>
        <end position="137"/>
    </location>
</feature>
<dbReference type="PANTHER" id="PTHR34388">
    <property type="entry name" value="DNA POLYMERASE III SUBUNIT DELTA"/>
    <property type="match status" value="1"/>
</dbReference>
<dbReference type="Pfam" id="PF06144">
    <property type="entry name" value="DNA_pol3_delta"/>
    <property type="match status" value="1"/>
</dbReference>
<dbReference type="GO" id="GO:0003887">
    <property type="term" value="F:DNA-directed DNA polymerase activity"/>
    <property type="evidence" value="ECO:0007669"/>
    <property type="project" value="UniProtKB-KW"/>
</dbReference>
<dbReference type="EC" id="2.7.7.7" evidence="6"/>
<dbReference type="PANTHER" id="PTHR34388:SF1">
    <property type="entry name" value="DNA POLYMERASE III SUBUNIT DELTA"/>
    <property type="match status" value="1"/>
</dbReference>
<reference evidence="6" key="1">
    <citation type="journal article" date="2021" name="PeerJ">
        <title>Extensive microbial diversity within the chicken gut microbiome revealed by metagenomics and culture.</title>
        <authorList>
            <person name="Gilroy R."/>
            <person name="Ravi A."/>
            <person name="Getino M."/>
            <person name="Pursley I."/>
            <person name="Horton D.L."/>
            <person name="Alikhan N.F."/>
            <person name="Baker D."/>
            <person name="Gharbi K."/>
            <person name="Hall N."/>
            <person name="Watson M."/>
            <person name="Adriaenssens E.M."/>
            <person name="Foster-Nyarko E."/>
            <person name="Jarju S."/>
            <person name="Secka A."/>
            <person name="Antonio M."/>
            <person name="Oren A."/>
            <person name="Chaudhuri R.R."/>
            <person name="La Ragione R."/>
            <person name="Hildebrand F."/>
            <person name="Pallen M.J."/>
        </authorList>
    </citation>
    <scope>NUCLEOTIDE SEQUENCE</scope>
    <source>
        <strain evidence="6">4100</strain>
    </source>
</reference>
<dbReference type="Proteomes" id="UP000711407">
    <property type="component" value="Unassembled WGS sequence"/>
</dbReference>
<keyword evidence="2 6" id="KW-0548">Nucleotidyltransferase</keyword>
<evidence type="ECO:0000313" key="6">
    <source>
        <dbReference type="EMBL" id="HJE40038.1"/>
    </source>
</evidence>
<dbReference type="AlphaFoldDB" id="A0A4Q0U973"/>
<dbReference type="EMBL" id="DYXT01000051">
    <property type="protein sequence ID" value="HJE40038.1"/>
    <property type="molecule type" value="Genomic_DNA"/>
</dbReference>
<proteinExistence type="predicted"/>
<dbReference type="Gene3D" id="1.10.8.60">
    <property type="match status" value="1"/>
</dbReference>
<comment type="caution">
    <text evidence="6">The sequence shown here is derived from an EMBL/GenBank/DDBJ whole genome shotgun (WGS) entry which is preliminary data.</text>
</comment>